<evidence type="ECO:0000313" key="2">
    <source>
        <dbReference type="EMBL" id="MDQ0541700.1"/>
    </source>
</evidence>
<sequence>MAMSWQVHWLEASGDLRPWRETIAAEIAIARDAIARVLPPPALDIVVDRNSDAVIPEIGTAAQAHRPTVVWLTLDPDNANFATSLRTGDIRRTMVHEVHHCLRMTGPGYGTTLGETLVSEGLAGRFASHLFGTPLEPWECAVSDAVLAANRPDAAALAATDYDHAAWFYGTGGRYPRWLGYTLGYRIVGDWLAAGPAPDGDLWVNVPADTVLAAARGRTLAA</sequence>
<evidence type="ECO:0000259" key="1">
    <source>
        <dbReference type="Pfam" id="PF10026"/>
    </source>
</evidence>
<dbReference type="EMBL" id="JAUSWL010000001">
    <property type="protein sequence ID" value="MDQ0541700.1"/>
    <property type="molecule type" value="Genomic_DNA"/>
</dbReference>
<evidence type="ECO:0000313" key="3">
    <source>
        <dbReference type="Proteomes" id="UP001223420"/>
    </source>
</evidence>
<accession>A0AAJ1TIM2</accession>
<comment type="caution">
    <text evidence="2">The sequence shown here is derived from an EMBL/GenBank/DDBJ whole genome shotgun (WGS) entry which is preliminary data.</text>
</comment>
<proteinExistence type="predicted"/>
<dbReference type="Pfam" id="PF10026">
    <property type="entry name" value="DUF2268"/>
    <property type="match status" value="1"/>
</dbReference>
<dbReference type="AlphaFoldDB" id="A0AAJ1TIM2"/>
<reference evidence="2" key="1">
    <citation type="submission" date="2023-07" db="EMBL/GenBank/DDBJ databases">
        <title>Genomic Encyclopedia of Type Strains, Phase IV (KMG-IV): sequencing the most valuable type-strain genomes for metagenomic binning, comparative biology and taxonomic classification.</title>
        <authorList>
            <person name="Goeker M."/>
        </authorList>
    </citation>
    <scope>NUCLEOTIDE SEQUENCE</scope>
    <source>
        <strain evidence="2">DSM 19569</strain>
    </source>
</reference>
<dbReference type="RefSeq" id="WP_230364885.1">
    <property type="nucleotide sequence ID" value="NZ_JAJALK010000001.1"/>
</dbReference>
<feature type="domain" description="DUF2268" evidence="1">
    <location>
        <begin position="43"/>
        <end position="212"/>
    </location>
</feature>
<dbReference type="Proteomes" id="UP001223420">
    <property type="component" value="Unassembled WGS sequence"/>
</dbReference>
<organism evidence="2 3">
    <name type="scientific">Methylobacterium brachiatum</name>
    <dbReference type="NCBI Taxonomy" id="269660"/>
    <lineage>
        <taxon>Bacteria</taxon>
        <taxon>Pseudomonadati</taxon>
        <taxon>Pseudomonadota</taxon>
        <taxon>Alphaproteobacteria</taxon>
        <taxon>Hyphomicrobiales</taxon>
        <taxon>Methylobacteriaceae</taxon>
        <taxon>Methylobacterium</taxon>
    </lineage>
</organism>
<protein>
    <recommendedName>
        <fullName evidence="1">DUF2268 domain-containing protein</fullName>
    </recommendedName>
</protein>
<dbReference type="InterPro" id="IPR018728">
    <property type="entry name" value="DUF2268"/>
</dbReference>
<name>A0AAJ1TIM2_9HYPH</name>
<gene>
    <name evidence="2" type="ORF">QO001_000608</name>
</gene>